<gene>
    <name evidence="2" type="ORF">SAE01_21500</name>
</gene>
<dbReference type="AlphaFoldDB" id="A0A512BCL0"/>
<dbReference type="Pfam" id="PF13650">
    <property type="entry name" value="Asp_protease_2"/>
    <property type="match status" value="2"/>
</dbReference>
<dbReference type="Pfam" id="PF17820">
    <property type="entry name" value="PDZ_6"/>
    <property type="match status" value="1"/>
</dbReference>
<evidence type="ECO:0000313" key="2">
    <source>
        <dbReference type="EMBL" id="GEO09654.1"/>
    </source>
</evidence>
<dbReference type="PROSITE" id="PS50106">
    <property type="entry name" value="PDZ"/>
    <property type="match status" value="1"/>
</dbReference>
<keyword evidence="3" id="KW-1185">Reference proteome</keyword>
<proteinExistence type="predicted"/>
<dbReference type="Gene3D" id="2.40.70.10">
    <property type="entry name" value="Acid Proteases"/>
    <property type="match status" value="2"/>
</dbReference>
<accession>A0A512BCL0</accession>
<name>A0A512BCL0_9BACT</name>
<dbReference type="SUPFAM" id="SSF50156">
    <property type="entry name" value="PDZ domain-like"/>
    <property type="match status" value="1"/>
</dbReference>
<feature type="domain" description="PDZ" evidence="1">
    <location>
        <begin position="293"/>
        <end position="377"/>
    </location>
</feature>
<sequence>MVLSFTVAIVFRGFAQDASAPKATLITKFPFTTLSGGIIIVKALLDEHPDTLNFILDTGSGGISLDSAIVEYLHLVKTPSERILRGIAMIRKIIYVPNRTLHLPKLDIEHLDFHINDYTLLTSVYGVRIDGIIGYSFFSRFIVKVDYDTNMLEIYSPGKIKYPRGGIILKPTINGIPVFDATITDGVTKASRFYFDSGAGLCLLMSDNFANDSSILVKGKKVLFTQAEGIGGKKPMKLTTVKEIKIGPYRFKKVPAHIFVDDYNVTSYPTLGGLIGNDLLRRFNLIVNYADHEIHLKPNTHFRETFDYSYTGLGMYDVNGQIIIEDVMEGSPAAKAGLKPGDILAGINTVLAGNIQSYKNMLQDVGTKLKMLIVRDGELFIINLKVRSFLDKDVQ</sequence>
<dbReference type="InterPro" id="IPR036034">
    <property type="entry name" value="PDZ_sf"/>
</dbReference>
<dbReference type="InterPro" id="IPR001478">
    <property type="entry name" value="PDZ"/>
</dbReference>
<dbReference type="InterPro" id="IPR021109">
    <property type="entry name" value="Peptidase_aspartic_dom_sf"/>
</dbReference>
<organism evidence="2 3">
    <name type="scientific">Segetibacter aerophilus</name>
    <dbReference type="NCBI Taxonomy" id="670293"/>
    <lineage>
        <taxon>Bacteria</taxon>
        <taxon>Pseudomonadati</taxon>
        <taxon>Bacteroidota</taxon>
        <taxon>Chitinophagia</taxon>
        <taxon>Chitinophagales</taxon>
        <taxon>Chitinophagaceae</taxon>
        <taxon>Segetibacter</taxon>
    </lineage>
</organism>
<evidence type="ECO:0000259" key="1">
    <source>
        <dbReference type="PROSITE" id="PS50106"/>
    </source>
</evidence>
<dbReference type="SUPFAM" id="SSF50630">
    <property type="entry name" value="Acid proteases"/>
    <property type="match status" value="1"/>
</dbReference>
<reference evidence="2 3" key="1">
    <citation type="submission" date="2019-07" db="EMBL/GenBank/DDBJ databases">
        <title>Whole genome shotgun sequence of Segetibacter aerophilus NBRC 106135.</title>
        <authorList>
            <person name="Hosoyama A."/>
            <person name="Uohara A."/>
            <person name="Ohji S."/>
            <person name="Ichikawa N."/>
        </authorList>
    </citation>
    <scope>NUCLEOTIDE SEQUENCE [LARGE SCALE GENOMIC DNA]</scope>
    <source>
        <strain evidence="2 3">NBRC 106135</strain>
    </source>
</reference>
<dbReference type="Proteomes" id="UP000321513">
    <property type="component" value="Unassembled WGS sequence"/>
</dbReference>
<protein>
    <recommendedName>
        <fullName evidence="1">PDZ domain-containing protein</fullName>
    </recommendedName>
</protein>
<evidence type="ECO:0000313" key="3">
    <source>
        <dbReference type="Proteomes" id="UP000321513"/>
    </source>
</evidence>
<dbReference type="Gene3D" id="2.30.42.10">
    <property type="match status" value="1"/>
</dbReference>
<comment type="caution">
    <text evidence="2">The sequence shown here is derived from an EMBL/GenBank/DDBJ whole genome shotgun (WGS) entry which is preliminary data.</text>
</comment>
<dbReference type="InterPro" id="IPR041489">
    <property type="entry name" value="PDZ_6"/>
</dbReference>
<dbReference type="EMBL" id="BJYT01000007">
    <property type="protein sequence ID" value="GEO09654.1"/>
    <property type="molecule type" value="Genomic_DNA"/>
</dbReference>
<dbReference type="SMART" id="SM00228">
    <property type="entry name" value="PDZ"/>
    <property type="match status" value="1"/>
</dbReference>